<comment type="similarity">
    <text evidence="2">Belongs to the ALG14 family.</text>
</comment>
<evidence type="ECO:0000256" key="7">
    <source>
        <dbReference type="ARBA" id="ARBA00023136"/>
    </source>
</evidence>
<gene>
    <name evidence="9" type="ORF">GDO81_017749</name>
</gene>
<keyword evidence="4 8" id="KW-0812">Transmembrane</keyword>
<sequence length="195" mass="21159">MTSPTRKCRAFQGGLVVTGRMELLLAAGAGLLITVLVLGVRVALVLRASGGNKPGKKGHVSLLVVAGSGGHTTEILRLLSCLSQSYYPTHYVLAETDKMSEEKIHAFETSKDKTSTNPMILCNGPGTCIPVCFSALLFGILGLKKIIIIYVESLCRVESLSLSGKILYYFADHFIVQWPLLTEKYPNAKYLGRIV</sequence>
<keyword evidence="6 8" id="KW-1133">Transmembrane helix</keyword>
<proteinExistence type="inferred from homology"/>
<organism evidence="9 10">
    <name type="scientific">Engystomops pustulosus</name>
    <name type="common">Tungara frog</name>
    <name type="synonym">Physalaemus pustulosus</name>
    <dbReference type="NCBI Taxonomy" id="76066"/>
    <lineage>
        <taxon>Eukaryota</taxon>
        <taxon>Metazoa</taxon>
        <taxon>Chordata</taxon>
        <taxon>Craniata</taxon>
        <taxon>Vertebrata</taxon>
        <taxon>Euteleostomi</taxon>
        <taxon>Amphibia</taxon>
        <taxon>Batrachia</taxon>
        <taxon>Anura</taxon>
        <taxon>Neobatrachia</taxon>
        <taxon>Hyloidea</taxon>
        <taxon>Leptodactylidae</taxon>
        <taxon>Leiuperinae</taxon>
        <taxon>Engystomops</taxon>
    </lineage>
</organism>
<dbReference type="Proteomes" id="UP000824782">
    <property type="component" value="Unassembled WGS sequence"/>
</dbReference>
<feature type="transmembrane region" description="Helical" evidence="8">
    <location>
        <begin position="23"/>
        <end position="46"/>
    </location>
</feature>
<comment type="caution">
    <text evidence="9">The sequence shown here is derived from an EMBL/GenBank/DDBJ whole genome shotgun (WGS) entry which is preliminary data.</text>
</comment>
<evidence type="ECO:0000256" key="3">
    <source>
        <dbReference type="ARBA" id="ARBA00017467"/>
    </source>
</evidence>
<dbReference type="Gene3D" id="3.40.50.2000">
    <property type="entry name" value="Glycogen Phosphorylase B"/>
    <property type="match status" value="1"/>
</dbReference>
<evidence type="ECO:0000256" key="5">
    <source>
        <dbReference type="ARBA" id="ARBA00022824"/>
    </source>
</evidence>
<evidence type="ECO:0000313" key="10">
    <source>
        <dbReference type="Proteomes" id="UP000824782"/>
    </source>
</evidence>
<comment type="subcellular location">
    <subcellularLocation>
        <location evidence="1">Endoplasmic reticulum membrane</location>
        <topology evidence="1">Single-pass membrane protein</topology>
    </subcellularLocation>
</comment>
<keyword evidence="5" id="KW-0256">Endoplasmic reticulum</keyword>
<dbReference type="InterPro" id="IPR013969">
    <property type="entry name" value="Oligosacch_biosynth_Alg14"/>
</dbReference>
<reference evidence="9" key="1">
    <citation type="thesis" date="2020" institute="ProQuest LLC" country="789 East Eisenhower Parkway, Ann Arbor, MI, USA">
        <title>Comparative Genomics and Chromosome Evolution.</title>
        <authorList>
            <person name="Mudd A.B."/>
        </authorList>
    </citation>
    <scope>NUCLEOTIDE SEQUENCE</scope>
    <source>
        <strain evidence="9">237g6f4</strain>
        <tissue evidence="9">Blood</tissue>
    </source>
</reference>
<evidence type="ECO:0000256" key="8">
    <source>
        <dbReference type="SAM" id="Phobius"/>
    </source>
</evidence>
<dbReference type="EMBL" id="WNYA01000009">
    <property type="protein sequence ID" value="KAG8555571.1"/>
    <property type="molecule type" value="Genomic_DNA"/>
</dbReference>
<dbReference type="Pfam" id="PF08660">
    <property type="entry name" value="Alg14"/>
    <property type="match status" value="2"/>
</dbReference>
<evidence type="ECO:0000256" key="1">
    <source>
        <dbReference type="ARBA" id="ARBA00004389"/>
    </source>
</evidence>
<evidence type="ECO:0000256" key="2">
    <source>
        <dbReference type="ARBA" id="ARBA00009731"/>
    </source>
</evidence>
<dbReference type="PANTHER" id="PTHR12154:SF4">
    <property type="entry name" value="UDP-N-ACETYLGLUCOSAMINE TRANSFERASE SUBUNIT ALG14 HOMOLOG"/>
    <property type="match status" value="1"/>
</dbReference>
<protein>
    <recommendedName>
        <fullName evidence="3">UDP-N-acetylglucosamine transferase subunit ALG14</fullName>
    </recommendedName>
</protein>
<name>A0AAV7A1T0_ENGPU</name>
<evidence type="ECO:0000313" key="9">
    <source>
        <dbReference type="EMBL" id="KAG8555571.1"/>
    </source>
</evidence>
<accession>A0AAV7A1T0</accession>
<keyword evidence="7 8" id="KW-0472">Membrane</keyword>
<evidence type="ECO:0000256" key="4">
    <source>
        <dbReference type="ARBA" id="ARBA00022692"/>
    </source>
</evidence>
<dbReference type="AlphaFoldDB" id="A0AAV7A1T0"/>
<dbReference type="GO" id="GO:0043541">
    <property type="term" value="C:UDP-N-acetylglucosamine transferase complex"/>
    <property type="evidence" value="ECO:0007669"/>
    <property type="project" value="TreeGrafter"/>
</dbReference>
<keyword evidence="10" id="KW-1185">Reference proteome</keyword>
<evidence type="ECO:0000256" key="6">
    <source>
        <dbReference type="ARBA" id="ARBA00022989"/>
    </source>
</evidence>
<dbReference type="PANTHER" id="PTHR12154">
    <property type="entry name" value="GLYCOSYL TRANSFERASE-RELATED"/>
    <property type="match status" value="1"/>
</dbReference>
<dbReference type="GO" id="GO:0004577">
    <property type="term" value="F:N-acetylglucosaminyldiphosphodolichol N-acetylglucosaminyltransferase activity"/>
    <property type="evidence" value="ECO:0007669"/>
    <property type="project" value="TreeGrafter"/>
</dbReference>
<dbReference type="GO" id="GO:0006488">
    <property type="term" value="P:dolichol-linked oligosaccharide biosynthetic process"/>
    <property type="evidence" value="ECO:0007669"/>
    <property type="project" value="InterPro"/>
</dbReference>